<comment type="caution">
    <text evidence="2">The sequence shown here is derived from an EMBL/GenBank/DDBJ whole genome shotgun (WGS) entry which is preliminary data.</text>
</comment>
<dbReference type="GO" id="GO:0032259">
    <property type="term" value="P:methylation"/>
    <property type="evidence" value="ECO:0007669"/>
    <property type="project" value="UniProtKB-KW"/>
</dbReference>
<dbReference type="Pfam" id="PF08241">
    <property type="entry name" value="Methyltransf_11"/>
    <property type="match status" value="1"/>
</dbReference>
<dbReference type="SUPFAM" id="SSF53335">
    <property type="entry name" value="S-adenosyl-L-methionine-dependent methyltransferases"/>
    <property type="match status" value="1"/>
</dbReference>
<evidence type="ECO:0000313" key="2">
    <source>
        <dbReference type="EMBL" id="RAW09771.1"/>
    </source>
</evidence>
<feature type="domain" description="Methyltransferase type 11" evidence="1">
    <location>
        <begin position="70"/>
        <end position="167"/>
    </location>
</feature>
<dbReference type="PANTHER" id="PTHR43591">
    <property type="entry name" value="METHYLTRANSFERASE"/>
    <property type="match status" value="1"/>
</dbReference>
<organism evidence="2 3">
    <name type="scientific">Paenibacillus taichungensis</name>
    <dbReference type="NCBI Taxonomy" id="484184"/>
    <lineage>
        <taxon>Bacteria</taxon>
        <taxon>Bacillati</taxon>
        <taxon>Bacillota</taxon>
        <taxon>Bacilli</taxon>
        <taxon>Bacillales</taxon>
        <taxon>Paenibacillaceae</taxon>
        <taxon>Paenibacillus</taxon>
    </lineage>
</organism>
<sequence length="300" mass="34215">MRIPCVRGVWLKERTQMSAKNENPDQSKQYANSGKFNARIHLHKTYSTNPYPWPLWVFDQFPKKDHLRVLELGGGNGLLWMANAERIPDHWDITITDKSSGMLQDAERNLAHLGEHIQWSVMDAEDIHYPDESFDIVIANHMLYHLGNLERALSEIGRVLKKNGTFYASTIGSRNMAEMKELVKEFNPDSQYDSVLGMIESKFSMENGKQQLENAFTDVQLHVYEDSLSITDSNAIVEYVLSMNGLEGNEQVMSLQEAKAFKIFLDEKMKESDGKIHISKASGMFSCINARIVHSSRNPS</sequence>
<gene>
    <name evidence="2" type="ORF">DC345_30390</name>
</gene>
<evidence type="ECO:0000313" key="3">
    <source>
        <dbReference type="Proteomes" id="UP000250642"/>
    </source>
</evidence>
<dbReference type="InterPro" id="IPR013216">
    <property type="entry name" value="Methyltransf_11"/>
</dbReference>
<dbReference type="Proteomes" id="UP000250642">
    <property type="component" value="Unassembled WGS sequence"/>
</dbReference>
<reference evidence="2 3" key="1">
    <citation type="submission" date="2018-04" db="EMBL/GenBank/DDBJ databases">
        <title>Paenibacillus taichungensis Genome sequencing and assembly.</title>
        <authorList>
            <person name="Xu J."/>
            <person name="Rensing C."/>
            <person name="Mazhar H.S."/>
        </authorList>
    </citation>
    <scope>NUCLEOTIDE SEQUENCE [LARGE SCALE GENOMIC DNA]</scope>
    <source>
        <strain evidence="2 3">NC1</strain>
    </source>
</reference>
<dbReference type="EMBL" id="QEVW01000033">
    <property type="protein sequence ID" value="RAW09771.1"/>
    <property type="molecule type" value="Genomic_DNA"/>
</dbReference>
<accession>A0A329QCP6</accession>
<dbReference type="Gene3D" id="3.40.50.150">
    <property type="entry name" value="Vaccinia Virus protein VP39"/>
    <property type="match status" value="1"/>
</dbReference>
<evidence type="ECO:0000259" key="1">
    <source>
        <dbReference type="Pfam" id="PF08241"/>
    </source>
</evidence>
<dbReference type="CDD" id="cd02440">
    <property type="entry name" value="AdoMet_MTases"/>
    <property type="match status" value="1"/>
</dbReference>
<keyword evidence="2" id="KW-0489">Methyltransferase</keyword>
<proteinExistence type="predicted"/>
<dbReference type="AlphaFoldDB" id="A0A329QCP6"/>
<name>A0A329QCP6_9BACL</name>
<dbReference type="InterPro" id="IPR029063">
    <property type="entry name" value="SAM-dependent_MTases_sf"/>
</dbReference>
<dbReference type="GO" id="GO:0008757">
    <property type="term" value="F:S-adenosylmethionine-dependent methyltransferase activity"/>
    <property type="evidence" value="ECO:0007669"/>
    <property type="project" value="InterPro"/>
</dbReference>
<dbReference type="PANTHER" id="PTHR43591:SF24">
    <property type="entry name" value="2-METHOXY-6-POLYPRENYL-1,4-BENZOQUINOL METHYLASE, MITOCHONDRIAL"/>
    <property type="match status" value="1"/>
</dbReference>
<protein>
    <submittedName>
        <fullName evidence="2">Class I SAM-dependent methyltransferase</fullName>
    </submittedName>
</protein>
<keyword evidence="2" id="KW-0808">Transferase</keyword>